<evidence type="ECO:0000313" key="2">
    <source>
        <dbReference type="Proteomes" id="UP000251314"/>
    </source>
</evidence>
<name>A0A329RBR2_9STRA</name>
<reference evidence="1 2" key="1">
    <citation type="submission" date="2018-01" db="EMBL/GenBank/DDBJ databases">
        <title>Draft genome of the strawberry crown rot pathogen Phytophthora cactorum.</title>
        <authorList>
            <person name="Armitage A.D."/>
            <person name="Lysoe E."/>
            <person name="Nellist C.F."/>
            <person name="Harrison R.J."/>
            <person name="Brurberg M.B."/>
        </authorList>
    </citation>
    <scope>NUCLEOTIDE SEQUENCE [LARGE SCALE GENOMIC DNA]</scope>
    <source>
        <strain evidence="1 2">10300</strain>
    </source>
</reference>
<proteinExistence type="predicted"/>
<dbReference type="EMBL" id="MJFZ01002499">
    <property type="protein sequence ID" value="RAW20698.1"/>
    <property type="molecule type" value="Genomic_DNA"/>
</dbReference>
<dbReference type="AlphaFoldDB" id="A0A329RBR2"/>
<dbReference type="Proteomes" id="UP000251314">
    <property type="component" value="Unassembled WGS sequence"/>
</dbReference>
<evidence type="ECO:0000313" key="1">
    <source>
        <dbReference type="EMBL" id="RAW20698.1"/>
    </source>
</evidence>
<protein>
    <submittedName>
        <fullName evidence="1">Uncharacterized protein</fullName>
    </submittedName>
</protein>
<organism evidence="1 2">
    <name type="scientific">Phytophthora cactorum</name>
    <dbReference type="NCBI Taxonomy" id="29920"/>
    <lineage>
        <taxon>Eukaryota</taxon>
        <taxon>Sar</taxon>
        <taxon>Stramenopiles</taxon>
        <taxon>Oomycota</taxon>
        <taxon>Peronosporomycetes</taxon>
        <taxon>Peronosporales</taxon>
        <taxon>Peronosporaceae</taxon>
        <taxon>Phytophthora</taxon>
    </lineage>
</organism>
<comment type="caution">
    <text evidence="1">The sequence shown here is derived from an EMBL/GenBank/DDBJ whole genome shotgun (WGS) entry which is preliminary data.</text>
</comment>
<dbReference type="VEuPathDB" id="FungiDB:PC110_g22859"/>
<dbReference type="STRING" id="29920.A0A329RBR2"/>
<dbReference type="OrthoDB" id="127928at2759"/>
<accession>A0A329RBR2</accession>
<gene>
    <name evidence="1" type="ORF">PC110_g22859</name>
</gene>
<sequence length="210" mass="22731">MRRAARGLNTPSGTVGQELAAEKYFAEFLESAGLSSTALDAMNCSLSKETSLPTKNFYSLLTAFSIFLQTKKSTRARSGDGLLAKSTALGYSSQTLNMLCERYPSALSDSQRIAKIPGKMGSNIEERNLRTNVQTNDAPGCTVNDLCVLVGHLIVHAEVATGLKAVHDAALLNLMWHTFGRVIDTCFARKHQLLIAASGELFLHIARIVV</sequence>
<keyword evidence="2" id="KW-1185">Reference proteome</keyword>